<accession>A0A9P6UDV7</accession>
<sequence>MFRPGNRAVCPIGHPFIRPRPDRVHPLLGRQVLEGHGPKDRGGVEDDRDFSIGQEVGHSCGQLGIGVEGPRIQA</sequence>
<dbReference type="AlphaFoldDB" id="A0A9P6UDV7"/>
<name>A0A9P6UDV7_9FUNG</name>
<proteinExistence type="predicted"/>
<dbReference type="Proteomes" id="UP000823405">
    <property type="component" value="Unassembled WGS sequence"/>
</dbReference>
<evidence type="ECO:0000313" key="2">
    <source>
        <dbReference type="Proteomes" id="UP000823405"/>
    </source>
</evidence>
<keyword evidence="2" id="KW-1185">Reference proteome</keyword>
<organism evidence="1 2">
    <name type="scientific">Linnemannia gamsii</name>
    <dbReference type="NCBI Taxonomy" id="64522"/>
    <lineage>
        <taxon>Eukaryota</taxon>
        <taxon>Fungi</taxon>
        <taxon>Fungi incertae sedis</taxon>
        <taxon>Mucoromycota</taxon>
        <taxon>Mortierellomycotina</taxon>
        <taxon>Mortierellomycetes</taxon>
        <taxon>Mortierellales</taxon>
        <taxon>Mortierellaceae</taxon>
        <taxon>Linnemannia</taxon>
    </lineage>
</organism>
<reference evidence="1" key="1">
    <citation type="journal article" date="2020" name="Fungal Divers.">
        <title>Resolving the Mortierellaceae phylogeny through synthesis of multi-gene phylogenetics and phylogenomics.</title>
        <authorList>
            <person name="Vandepol N."/>
            <person name="Liber J."/>
            <person name="Desiro A."/>
            <person name="Na H."/>
            <person name="Kennedy M."/>
            <person name="Barry K."/>
            <person name="Grigoriev I.V."/>
            <person name="Miller A.N."/>
            <person name="O'Donnell K."/>
            <person name="Stajich J.E."/>
            <person name="Bonito G."/>
        </authorList>
    </citation>
    <scope>NUCLEOTIDE SEQUENCE</scope>
    <source>
        <strain evidence="1">NVP60</strain>
    </source>
</reference>
<protein>
    <submittedName>
        <fullName evidence="1">Uncharacterized protein</fullName>
    </submittedName>
</protein>
<gene>
    <name evidence="1" type="ORF">BGZ97_010416</name>
</gene>
<feature type="non-terminal residue" evidence="1">
    <location>
        <position position="74"/>
    </location>
</feature>
<evidence type="ECO:0000313" key="1">
    <source>
        <dbReference type="EMBL" id="KAG0274918.1"/>
    </source>
</evidence>
<dbReference type="EMBL" id="JAAAIN010005359">
    <property type="protein sequence ID" value="KAG0274918.1"/>
    <property type="molecule type" value="Genomic_DNA"/>
</dbReference>
<comment type="caution">
    <text evidence="1">The sequence shown here is derived from an EMBL/GenBank/DDBJ whole genome shotgun (WGS) entry which is preliminary data.</text>
</comment>